<gene>
    <name evidence="6" type="primary">gmd_9</name>
    <name evidence="6" type="ORF">GALL_301130</name>
</gene>
<sequence>MGHVIRQKERIDPSDGAWSSFDGVYRRTHGLAEVLDVSRGTAYYRPRPVSERDMVLLRRIDEVPFAGNRMLRRQRHDVGRLHVGTLTKKHMGTWTLYKKPNTSKKHPRHPVYPYLLRSREFVTRKITDGMAKIRLSKLGVLELGNLDAKRDWGYAKDYVDGMWRMLQADEPDTYVLATNRTETVRDFVTMAAKAAGFNLAWQGKAEQERGIDTATGKTIVAVNPKFYRPAEVDLLIGNPAKAKAKLGWEPTTTLEQLCAMMVEADLRRNAAGASF</sequence>
<name>A0A1J5RIR6_9ZZZZ</name>
<protein>
    <recommendedName>
        <fullName evidence="3">GDP-mannose 4,6-dehydratase</fullName>
        <ecNumber evidence="3">4.2.1.47</ecNumber>
    </recommendedName>
</protein>
<feature type="domain" description="NAD(P)-binding" evidence="5">
    <location>
        <begin position="117"/>
        <end position="261"/>
    </location>
</feature>
<comment type="similarity">
    <text evidence="2">Belongs to the NAD(P)-dependent epimerase/dehydratase family. GDP-mannose 4,6-dehydratase subfamily.</text>
</comment>
<dbReference type="GO" id="GO:0008446">
    <property type="term" value="F:GDP-mannose 4,6-dehydratase activity"/>
    <property type="evidence" value="ECO:0007669"/>
    <property type="project" value="UniProtKB-EC"/>
</dbReference>
<evidence type="ECO:0000256" key="4">
    <source>
        <dbReference type="ARBA" id="ARBA00023239"/>
    </source>
</evidence>
<keyword evidence="4 6" id="KW-0456">Lyase</keyword>
<dbReference type="PANTHER" id="PTHR43715:SF1">
    <property type="entry name" value="GDP-MANNOSE 4,6 DEHYDRATASE"/>
    <property type="match status" value="1"/>
</dbReference>
<dbReference type="Pfam" id="PF16363">
    <property type="entry name" value="GDP_Man_Dehyd"/>
    <property type="match status" value="1"/>
</dbReference>
<dbReference type="Gene3D" id="3.40.50.720">
    <property type="entry name" value="NAD(P)-binding Rossmann-like Domain"/>
    <property type="match status" value="1"/>
</dbReference>
<dbReference type="AlphaFoldDB" id="A0A1J5RIR6"/>
<reference evidence="6" key="1">
    <citation type="submission" date="2016-10" db="EMBL/GenBank/DDBJ databases">
        <title>Sequence of Gallionella enrichment culture.</title>
        <authorList>
            <person name="Poehlein A."/>
            <person name="Muehling M."/>
            <person name="Daniel R."/>
        </authorList>
    </citation>
    <scope>NUCLEOTIDE SEQUENCE</scope>
</reference>
<dbReference type="PANTHER" id="PTHR43715">
    <property type="entry name" value="GDP-MANNOSE 4,6-DEHYDRATASE"/>
    <property type="match status" value="1"/>
</dbReference>
<evidence type="ECO:0000256" key="2">
    <source>
        <dbReference type="ARBA" id="ARBA00009263"/>
    </source>
</evidence>
<comment type="caution">
    <text evidence="6">The sequence shown here is derived from an EMBL/GenBank/DDBJ whole genome shotgun (WGS) entry which is preliminary data.</text>
</comment>
<dbReference type="SUPFAM" id="SSF51735">
    <property type="entry name" value="NAD(P)-binding Rossmann-fold domains"/>
    <property type="match status" value="1"/>
</dbReference>
<proteinExistence type="inferred from homology"/>
<dbReference type="EC" id="4.2.1.47" evidence="3"/>
<comment type="cofactor">
    <cofactor evidence="1">
        <name>NADP(+)</name>
        <dbReference type="ChEBI" id="CHEBI:58349"/>
    </cofactor>
</comment>
<evidence type="ECO:0000259" key="5">
    <source>
        <dbReference type="Pfam" id="PF16363"/>
    </source>
</evidence>
<evidence type="ECO:0000313" key="6">
    <source>
        <dbReference type="EMBL" id="OIQ88021.1"/>
    </source>
</evidence>
<evidence type="ECO:0000256" key="1">
    <source>
        <dbReference type="ARBA" id="ARBA00001937"/>
    </source>
</evidence>
<dbReference type="InterPro" id="IPR006368">
    <property type="entry name" value="GDP_Man_deHydtase"/>
</dbReference>
<accession>A0A1J5RIR6</accession>
<dbReference type="InterPro" id="IPR016040">
    <property type="entry name" value="NAD(P)-bd_dom"/>
</dbReference>
<dbReference type="Gene3D" id="3.90.25.10">
    <property type="entry name" value="UDP-galactose 4-epimerase, domain 1"/>
    <property type="match status" value="1"/>
</dbReference>
<evidence type="ECO:0000256" key="3">
    <source>
        <dbReference type="ARBA" id="ARBA00011989"/>
    </source>
</evidence>
<dbReference type="GO" id="GO:0042351">
    <property type="term" value="P:'de novo' GDP-L-fucose biosynthetic process"/>
    <property type="evidence" value="ECO:0007669"/>
    <property type="project" value="TreeGrafter"/>
</dbReference>
<dbReference type="EMBL" id="MLJW01000392">
    <property type="protein sequence ID" value="OIQ88021.1"/>
    <property type="molecule type" value="Genomic_DNA"/>
</dbReference>
<organism evidence="6">
    <name type="scientific">mine drainage metagenome</name>
    <dbReference type="NCBI Taxonomy" id="410659"/>
    <lineage>
        <taxon>unclassified sequences</taxon>
        <taxon>metagenomes</taxon>
        <taxon>ecological metagenomes</taxon>
    </lineage>
</organism>
<dbReference type="InterPro" id="IPR036291">
    <property type="entry name" value="NAD(P)-bd_dom_sf"/>
</dbReference>